<keyword evidence="2 5" id="KW-0808">Transferase</keyword>
<reference evidence="7 8" key="1">
    <citation type="submission" date="2013-05" db="EMBL/GenBank/DDBJ databases">
        <title>Complete genome sequence of the lipase-producing bacterium Photobacterium gaetbulicola Gung47.</title>
        <authorList>
            <person name="Kim Y.-O."/>
        </authorList>
    </citation>
    <scope>NUCLEOTIDE SEQUENCE [LARGE SCALE GENOMIC DNA]</scope>
    <source>
        <strain evidence="7 8">Gung47</strain>
    </source>
</reference>
<dbReference type="PANTHER" id="PTHR30409:SF1">
    <property type="entry name" value="CARBAMATE KINASE-RELATED"/>
    <property type="match status" value="1"/>
</dbReference>
<dbReference type="NCBIfam" id="TIGR00746">
    <property type="entry name" value="arcC"/>
    <property type="match status" value="1"/>
</dbReference>
<evidence type="ECO:0000313" key="8">
    <source>
        <dbReference type="Proteomes" id="UP000032303"/>
    </source>
</evidence>
<dbReference type="STRING" id="658445.H744_1c1503"/>
<evidence type="ECO:0000256" key="3">
    <source>
        <dbReference type="ARBA" id="ARBA00022777"/>
    </source>
</evidence>
<dbReference type="GO" id="GO:0019546">
    <property type="term" value="P:L-arginine deiminase pathway"/>
    <property type="evidence" value="ECO:0007669"/>
    <property type="project" value="TreeGrafter"/>
</dbReference>
<evidence type="ECO:0000259" key="6">
    <source>
        <dbReference type="Pfam" id="PF00696"/>
    </source>
</evidence>
<evidence type="ECO:0000256" key="4">
    <source>
        <dbReference type="NCBIfam" id="TIGR00746"/>
    </source>
</evidence>
<dbReference type="GO" id="GO:0008804">
    <property type="term" value="F:carbamate kinase activity"/>
    <property type="evidence" value="ECO:0007669"/>
    <property type="project" value="UniProtKB-UniRule"/>
</dbReference>
<evidence type="ECO:0000256" key="1">
    <source>
        <dbReference type="ARBA" id="ARBA00011066"/>
    </source>
</evidence>
<dbReference type="HOGENOM" id="CLU_076278_0_1_6"/>
<dbReference type="Proteomes" id="UP000032303">
    <property type="component" value="Chromosome 1"/>
</dbReference>
<accession>A0A0C5WTZ4</accession>
<organism evidence="7 8">
    <name type="scientific">Photobacterium gaetbulicola Gung47</name>
    <dbReference type="NCBI Taxonomy" id="658445"/>
    <lineage>
        <taxon>Bacteria</taxon>
        <taxon>Pseudomonadati</taxon>
        <taxon>Pseudomonadota</taxon>
        <taxon>Gammaproteobacteria</taxon>
        <taxon>Vibrionales</taxon>
        <taxon>Vibrionaceae</taxon>
        <taxon>Photobacterium</taxon>
    </lineage>
</organism>
<proteinExistence type="inferred from homology"/>
<keyword evidence="3 5" id="KW-0418">Kinase</keyword>
<evidence type="ECO:0000256" key="2">
    <source>
        <dbReference type="ARBA" id="ARBA00022679"/>
    </source>
</evidence>
<evidence type="ECO:0000256" key="5">
    <source>
        <dbReference type="PIRNR" id="PIRNR000723"/>
    </source>
</evidence>
<dbReference type="PIRSF" id="PIRSF000723">
    <property type="entry name" value="Carbamate_kin"/>
    <property type="match status" value="1"/>
</dbReference>
<dbReference type="EMBL" id="CP005973">
    <property type="protein sequence ID" value="AJR06525.1"/>
    <property type="molecule type" value="Genomic_DNA"/>
</dbReference>
<evidence type="ECO:0000313" key="7">
    <source>
        <dbReference type="EMBL" id="AJR06525.1"/>
    </source>
</evidence>
<dbReference type="KEGG" id="pgb:H744_1c1503"/>
<dbReference type="OrthoDB" id="9766717at2"/>
<dbReference type="NCBIfam" id="NF009008">
    <property type="entry name" value="PRK12354.1"/>
    <property type="match status" value="1"/>
</dbReference>
<dbReference type="PRINTS" id="PR01469">
    <property type="entry name" value="CARBMTKINASE"/>
</dbReference>
<dbReference type="SUPFAM" id="SSF53633">
    <property type="entry name" value="Carbamate kinase-like"/>
    <property type="match status" value="1"/>
</dbReference>
<gene>
    <name evidence="7" type="ORF">H744_1c1503</name>
</gene>
<dbReference type="Gene3D" id="3.40.1160.10">
    <property type="entry name" value="Acetylglutamate kinase-like"/>
    <property type="match status" value="1"/>
</dbReference>
<dbReference type="CDD" id="cd04235">
    <property type="entry name" value="AAK_CK"/>
    <property type="match status" value="1"/>
</dbReference>
<dbReference type="FunFam" id="3.40.1160.10:FF:000007">
    <property type="entry name" value="Carbamate kinase"/>
    <property type="match status" value="1"/>
</dbReference>
<name>A0A0C5WTZ4_9GAMM</name>
<dbReference type="Pfam" id="PF00696">
    <property type="entry name" value="AA_kinase"/>
    <property type="match status" value="1"/>
</dbReference>
<dbReference type="InterPro" id="IPR001048">
    <property type="entry name" value="Asp/Glu/Uridylate_kinase"/>
</dbReference>
<dbReference type="PATRIC" id="fig|658445.3.peg.1633"/>
<keyword evidence="8" id="KW-1185">Reference proteome</keyword>
<dbReference type="GO" id="GO:0005829">
    <property type="term" value="C:cytosol"/>
    <property type="evidence" value="ECO:0007669"/>
    <property type="project" value="TreeGrafter"/>
</dbReference>
<protein>
    <recommendedName>
        <fullName evidence="4 5">Carbamate kinase</fullName>
    </recommendedName>
</protein>
<dbReference type="InterPro" id="IPR036393">
    <property type="entry name" value="AceGlu_kinase-like_sf"/>
</dbReference>
<comment type="similarity">
    <text evidence="1 5">Belongs to the carbamate kinase family.</text>
</comment>
<dbReference type="NCBIfam" id="NF006926">
    <property type="entry name" value="PRK09411.1"/>
    <property type="match status" value="1"/>
</dbReference>
<dbReference type="AlphaFoldDB" id="A0A0C5WTZ4"/>
<feature type="domain" description="Aspartate/glutamate/uridylate kinase" evidence="6">
    <location>
        <begin position="4"/>
        <end position="277"/>
    </location>
</feature>
<dbReference type="InterPro" id="IPR003964">
    <property type="entry name" value="Carb_kinase"/>
</dbReference>
<dbReference type="PANTHER" id="PTHR30409">
    <property type="entry name" value="CARBAMATE KINASE"/>
    <property type="match status" value="1"/>
</dbReference>
<sequence>MNKKRIVIALGGNAMLKRGEVLSAANQQRNINKAAELIKQLDQDYDVTIVHGNGPQVGLLALQNSAYSEVPAYPLDNLVAQTQGMLGYMLVQALTEQGMNEVSCLLTRVEVSASDPAFALPTKYIGPVYSPQDKAELEAQYGWQMKPDGQYIRRVVASPKPVQVLEASTIVSLLDQGKTVVCCGGGGMPVVQQQVGYKGVEAVIDKDSVAAMLAEQIGADYLMILTDADAVYQDWGTPNQRALRDVTVSQMRPFAAPDGAMGPKAEAVIQFVERTGQIAFIGALQDVEQILVGEKGTCVRPACTVVPDASLVV</sequence>